<dbReference type="RefSeq" id="WP_112333481.1">
    <property type="nucleotide sequence ID" value="NZ_QLYR01000011.1"/>
</dbReference>
<reference evidence="2 3" key="1">
    <citation type="submission" date="2018-06" db="EMBL/GenBank/DDBJ databases">
        <title>Noncontiguous genome sequence of Ruminococcaceae bacterium ASD2818.</title>
        <authorList>
            <person name="Chaplin A.V."/>
            <person name="Sokolova S.R."/>
            <person name="Kochetkova T.O."/>
            <person name="Goltsov A.Y."/>
            <person name="Trofimov D.Y."/>
            <person name="Efimov B.A."/>
        </authorList>
    </citation>
    <scope>NUCLEOTIDE SEQUENCE [LARGE SCALE GENOMIC DNA]</scope>
    <source>
        <strain evidence="2 3">ASD2818</strain>
    </source>
</reference>
<dbReference type="InterPro" id="IPR002731">
    <property type="entry name" value="ATPase_BadF"/>
</dbReference>
<accession>A0A328UAC0</accession>
<dbReference type="PANTHER" id="PTHR43190:SF3">
    <property type="entry name" value="N-ACETYL-D-GLUCOSAMINE KINASE"/>
    <property type="match status" value="1"/>
</dbReference>
<sequence length="323" mass="32975">MIIGIDGGGTKTEAVLGREDGTVLAYAAAGSTNPVDIGVHTAVERLNSLLKQLLCSCSCGENEISALYAGISGAAGRELSAQLRDGMAACLPHAERIICTSDALNAFYGELGGRDGVALIAGTGSSAFCVQQGQALQVGGWGYLIDDAGGGFWIGSSVLRAAFRAADGRGPETALRGLVQEKLALPLQEGIGRIYAGGKRYVASFAPLAFAAAGAGDTTARAIVETAAVELALLLAACAQRFQAGGQIDCVLSGGLWRAPLLCTALKRQPGARGYRFVHASLPPVYGALTAAAACTGAVQQEEFRTRFSGSLAGFRAACDGQT</sequence>
<dbReference type="Pfam" id="PF01869">
    <property type="entry name" value="BcrAD_BadFG"/>
    <property type="match status" value="1"/>
</dbReference>
<dbReference type="PANTHER" id="PTHR43190">
    <property type="entry name" value="N-ACETYL-D-GLUCOSAMINE KINASE"/>
    <property type="match status" value="1"/>
</dbReference>
<comment type="caution">
    <text evidence="2">The sequence shown here is derived from an EMBL/GenBank/DDBJ whole genome shotgun (WGS) entry which is preliminary data.</text>
</comment>
<dbReference type="InterPro" id="IPR043129">
    <property type="entry name" value="ATPase_NBD"/>
</dbReference>
<organism evidence="2 3">
    <name type="scientific">Hydrogeniiclostridium mannosilyticum</name>
    <dbReference type="NCBI Taxonomy" id="2764322"/>
    <lineage>
        <taxon>Bacteria</taxon>
        <taxon>Bacillati</taxon>
        <taxon>Bacillota</taxon>
        <taxon>Clostridia</taxon>
        <taxon>Eubacteriales</taxon>
        <taxon>Acutalibacteraceae</taxon>
        <taxon>Hydrogeniiclostridium</taxon>
    </lineage>
</organism>
<dbReference type="EMBL" id="QLYR01000011">
    <property type="protein sequence ID" value="RAQ22570.1"/>
    <property type="molecule type" value="Genomic_DNA"/>
</dbReference>
<keyword evidence="3" id="KW-1185">Reference proteome</keyword>
<evidence type="ECO:0000313" key="3">
    <source>
        <dbReference type="Proteomes" id="UP000249377"/>
    </source>
</evidence>
<dbReference type="InterPro" id="IPR052519">
    <property type="entry name" value="Euk-type_GlcNAc_Kinase"/>
</dbReference>
<gene>
    <name evidence="2" type="ORF">DPQ25_12325</name>
</gene>
<dbReference type="Gene3D" id="3.30.420.40">
    <property type="match status" value="2"/>
</dbReference>
<proteinExistence type="predicted"/>
<evidence type="ECO:0000259" key="1">
    <source>
        <dbReference type="Pfam" id="PF01869"/>
    </source>
</evidence>
<dbReference type="SUPFAM" id="SSF53067">
    <property type="entry name" value="Actin-like ATPase domain"/>
    <property type="match status" value="2"/>
</dbReference>
<dbReference type="Proteomes" id="UP000249377">
    <property type="component" value="Unassembled WGS sequence"/>
</dbReference>
<dbReference type="AlphaFoldDB" id="A0A328UAC0"/>
<evidence type="ECO:0000313" key="2">
    <source>
        <dbReference type="EMBL" id="RAQ22570.1"/>
    </source>
</evidence>
<protein>
    <recommendedName>
        <fullName evidence="1">ATPase BadF/BadG/BcrA/BcrD type domain-containing protein</fullName>
    </recommendedName>
</protein>
<name>A0A328UAC0_9FIRM</name>
<feature type="domain" description="ATPase BadF/BadG/BcrA/BcrD type" evidence="1">
    <location>
        <begin position="3"/>
        <end position="290"/>
    </location>
</feature>